<dbReference type="SUPFAM" id="SSF100950">
    <property type="entry name" value="NagB/RpiA/CoA transferase-like"/>
    <property type="match status" value="1"/>
</dbReference>
<dbReference type="EMBL" id="DVON01000157">
    <property type="protein sequence ID" value="HIV12882.1"/>
    <property type="molecule type" value="Genomic_DNA"/>
</dbReference>
<organism evidence="2 3">
    <name type="scientific">Candidatus Pullilachnospira stercoravium</name>
    <dbReference type="NCBI Taxonomy" id="2840913"/>
    <lineage>
        <taxon>Bacteria</taxon>
        <taxon>Bacillati</taxon>
        <taxon>Bacillota</taxon>
        <taxon>Clostridia</taxon>
        <taxon>Lachnospirales</taxon>
        <taxon>Lachnospiraceae</taxon>
        <taxon>Lachnospiraceae incertae sedis</taxon>
        <taxon>Candidatus Pullilachnospira</taxon>
    </lineage>
</organism>
<sequence length="211" mass="22784">MSYKSESYQHTAACLIRQLEKRGMNGIYCATCQEAAEAVAKMIPAGSTVTWGGSETLEESGIMDRVRSMDVKLLDRKSAKTPEESRSLYGEIFCADYFLTGTNAITVDGELVNIDGNGNRVACLIFGPQHVIVAVGMNKVCANVEDAIRRIHTMACPPNAVRVKASTPCAKTGVCSDCLSPDCICCQTVITRKSRHPGRITVVLIGEDLGF</sequence>
<dbReference type="PANTHER" id="PTHR36179:SF2">
    <property type="entry name" value="LUD DOMAIN-CONTAINING PROTEIN"/>
    <property type="match status" value="1"/>
</dbReference>
<feature type="domain" description="LUD" evidence="1">
    <location>
        <begin position="15"/>
        <end position="205"/>
    </location>
</feature>
<evidence type="ECO:0000313" key="2">
    <source>
        <dbReference type="EMBL" id="HIV12882.1"/>
    </source>
</evidence>
<proteinExistence type="predicted"/>
<gene>
    <name evidence="2" type="ORF">IAA63_07055</name>
</gene>
<dbReference type="Proteomes" id="UP000886723">
    <property type="component" value="Unassembled WGS sequence"/>
</dbReference>
<comment type="caution">
    <text evidence="2">The sequence shown here is derived from an EMBL/GenBank/DDBJ whole genome shotgun (WGS) entry which is preliminary data.</text>
</comment>
<evidence type="ECO:0000259" key="1">
    <source>
        <dbReference type="Pfam" id="PF02589"/>
    </source>
</evidence>
<name>A0A9D1T610_9FIRM</name>
<dbReference type="AlphaFoldDB" id="A0A9D1T610"/>
<dbReference type="InterPro" id="IPR009501">
    <property type="entry name" value="UCP020269"/>
</dbReference>
<dbReference type="InterPro" id="IPR024185">
    <property type="entry name" value="FTHF_cligase-like_sf"/>
</dbReference>
<dbReference type="Gene3D" id="3.40.50.10420">
    <property type="entry name" value="NagB/RpiA/CoA transferase-like"/>
    <property type="match status" value="1"/>
</dbReference>
<evidence type="ECO:0000313" key="3">
    <source>
        <dbReference type="Proteomes" id="UP000886723"/>
    </source>
</evidence>
<dbReference type="PANTHER" id="PTHR36179">
    <property type="entry name" value="LUD_DOM DOMAIN-CONTAINING PROTEIN"/>
    <property type="match status" value="1"/>
</dbReference>
<dbReference type="Pfam" id="PF02589">
    <property type="entry name" value="LUD_dom"/>
    <property type="match status" value="1"/>
</dbReference>
<accession>A0A9D1T610</accession>
<dbReference type="PIRSF" id="PIRSF020269">
    <property type="entry name" value="DUF1121"/>
    <property type="match status" value="1"/>
</dbReference>
<dbReference type="InterPro" id="IPR003741">
    <property type="entry name" value="LUD_dom"/>
</dbReference>
<protein>
    <submittedName>
        <fullName evidence="2">Lactate utilization protein</fullName>
    </submittedName>
</protein>
<reference evidence="2" key="2">
    <citation type="journal article" date="2021" name="PeerJ">
        <title>Extensive microbial diversity within the chicken gut microbiome revealed by metagenomics and culture.</title>
        <authorList>
            <person name="Gilroy R."/>
            <person name="Ravi A."/>
            <person name="Getino M."/>
            <person name="Pursley I."/>
            <person name="Horton D.L."/>
            <person name="Alikhan N.F."/>
            <person name="Baker D."/>
            <person name="Gharbi K."/>
            <person name="Hall N."/>
            <person name="Watson M."/>
            <person name="Adriaenssens E.M."/>
            <person name="Foster-Nyarko E."/>
            <person name="Jarju S."/>
            <person name="Secka A."/>
            <person name="Antonio M."/>
            <person name="Oren A."/>
            <person name="Chaudhuri R.R."/>
            <person name="La Ragione R."/>
            <person name="Hildebrand F."/>
            <person name="Pallen M.J."/>
        </authorList>
    </citation>
    <scope>NUCLEOTIDE SEQUENCE</scope>
    <source>
        <strain evidence="2">ChiBcec2-4451</strain>
    </source>
</reference>
<reference evidence="2" key="1">
    <citation type="submission" date="2020-10" db="EMBL/GenBank/DDBJ databases">
        <authorList>
            <person name="Gilroy R."/>
        </authorList>
    </citation>
    <scope>NUCLEOTIDE SEQUENCE</scope>
    <source>
        <strain evidence="2">ChiBcec2-4451</strain>
    </source>
</reference>
<dbReference type="InterPro" id="IPR037171">
    <property type="entry name" value="NagB/RpiA_transferase-like"/>
</dbReference>